<keyword evidence="2" id="KW-1185">Reference proteome</keyword>
<comment type="caution">
    <text evidence="1">The sequence shown here is derived from an EMBL/GenBank/DDBJ whole genome shotgun (WGS) entry which is preliminary data.</text>
</comment>
<evidence type="ECO:0000313" key="1">
    <source>
        <dbReference type="EMBL" id="KAJ7558366.1"/>
    </source>
</evidence>
<accession>A0ACC2DVW2</accession>
<name>A0ACC2DVW2_DIPCM</name>
<evidence type="ECO:0000313" key="2">
    <source>
        <dbReference type="Proteomes" id="UP001162992"/>
    </source>
</evidence>
<dbReference type="EMBL" id="CM055095">
    <property type="protein sequence ID" value="KAJ7558366.1"/>
    <property type="molecule type" value="Genomic_DNA"/>
</dbReference>
<gene>
    <name evidence="1" type="ORF">O6H91_04G036000</name>
</gene>
<dbReference type="Proteomes" id="UP001162992">
    <property type="component" value="Chromosome 4"/>
</dbReference>
<organism evidence="1 2">
    <name type="scientific">Diphasiastrum complanatum</name>
    <name type="common">Issler's clubmoss</name>
    <name type="synonym">Lycopodium complanatum</name>
    <dbReference type="NCBI Taxonomy" id="34168"/>
    <lineage>
        <taxon>Eukaryota</taxon>
        <taxon>Viridiplantae</taxon>
        <taxon>Streptophyta</taxon>
        <taxon>Embryophyta</taxon>
        <taxon>Tracheophyta</taxon>
        <taxon>Lycopodiopsida</taxon>
        <taxon>Lycopodiales</taxon>
        <taxon>Lycopodiaceae</taxon>
        <taxon>Lycopodioideae</taxon>
        <taxon>Diphasiastrum</taxon>
    </lineage>
</organism>
<reference evidence="2" key="1">
    <citation type="journal article" date="2024" name="Proc. Natl. Acad. Sci. U.S.A.">
        <title>Extraordinary preservation of gene collinearity over three hundred million years revealed in homosporous lycophytes.</title>
        <authorList>
            <person name="Li C."/>
            <person name="Wickell D."/>
            <person name="Kuo L.Y."/>
            <person name="Chen X."/>
            <person name="Nie B."/>
            <person name="Liao X."/>
            <person name="Peng D."/>
            <person name="Ji J."/>
            <person name="Jenkins J."/>
            <person name="Williams M."/>
            <person name="Shu S."/>
            <person name="Plott C."/>
            <person name="Barry K."/>
            <person name="Rajasekar S."/>
            <person name="Grimwood J."/>
            <person name="Han X."/>
            <person name="Sun S."/>
            <person name="Hou Z."/>
            <person name="He W."/>
            <person name="Dai G."/>
            <person name="Sun C."/>
            <person name="Schmutz J."/>
            <person name="Leebens-Mack J.H."/>
            <person name="Li F.W."/>
            <person name="Wang L."/>
        </authorList>
    </citation>
    <scope>NUCLEOTIDE SEQUENCE [LARGE SCALE GENOMIC DNA]</scope>
    <source>
        <strain evidence="2">cv. PW_Plant_1</strain>
    </source>
</reference>
<proteinExistence type="predicted"/>
<protein>
    <submittedName>
        <fullName evidence="1">Uncharacterized protein</fullName>
    </submittedName>
</protein>
<sequence>MASYCPALLPYHQNPHFCLPQQSCNGFQRPGALLPAASVSVDKQEQTNSFLLYFFKSKGCCISQKVCQSKRKNACKYPHLFAGFCRYSVLCTQMRHSEGRVLQKDTQMPHSEGRVLQKEVSHSPECSLVNYEFPSSKFGNFALLVEKARIFLATSESNLNLTGIFVLVLFSLGIAAAARGPRYGVRLGHTVGIPFACVSSSMSHNVGGSSSTLESTDVAQHNRVERSEKSELCQKSEKVNTSMAVGLDVEVEDKHFVGNAAEECEKDSEESAMRNVEDAEIVVRKDDLWEPSGNPSYLSPELRDGDENYPTEATENAENKKSISKAEVSGSSFEGVGDNEPLQERPLGYSGNDAAETDPSSTSGQLCSIQGSSSQFKHHQERNEVHDQTYALKRMDDETSIDPEARRSSKDPVAGTQQDLWPWKRKDMAISAADATTRIARQKDKELELAYEEWMARPYSLTVPLKIVALRASVPYVWLKEFLRSQGKRTRLSVEFQRSLRDMITDMVLSLENSQLKKQSVMAADLVTVGDAWLGSAIMGGLIEPISNINELDWFQHLGPRWQNFLRRDESGQLDPQGMVWAVPYRWGCTVIAYRKDKFAKANLSSIKDWRDIWRPELAAKVSMVDSPREVVGAVLKSLGASYNCKNFNKEVVGGREAVKQHFAGLQKQVRMFDSKNYLKALGAGDVWVAVGWSSDVIPFARRMSNIAVVVPNSGSSLWADLWAIPAVTTLKSDKVGSRIRGPSPLTFQWLDFCLQPARALSFKGGLFAGDSPLLLAKQNWCCINSCEESKEDSQASACEESKEDSQASGEVVVPKASNQITHDKLEGFMSQESIERSEFIEPLSKQAMDDYEWLLSDNPQVEGWPNDLWELLKGAFQLSWSKVPSAGVCIFTHGK</sequence>